<evidence type="ECO:0000313" key="8">
    <source>
        <dbReference type="Proteomes" id="UP000298061"/>
    </source>
</evidence>
<evidence type="ECO:0000259" key="5">
    <source>
        <dbReference type="Pfam" id="PF04935"/>
    </source>
</evidence>
<comment type="caution">
    <text evidence="7">The sequence shown here is derived from an EMBL/GenBank/DDBJ whole genome shotgun (WGS) entry which is preliminary data.</text>
</comment>
<protein>
    <recommendedName>
        <fullName evidence="9">Ribosomal RNA-processing protein 14/surfeit locus protein 6 C-terminal domain-containing protein</fullName>
    </recommendedName>
</protein>
<evidence type="ECO:0000256" key="3">
    <source>
        <dbReference type="ARBA" id="ARBA00023242"/>
    </source>
</evidence>
<feature type="domain" description="Ribosomal RNA-processing protein 14/surfeit locus protein 6 C-terminal" evidence="5">
    <location>
        <begin position="200"/>
        <end position="399"/>
    </location>
</feature>
<dbReference type="GO" id="GO:0003723">
    <property type="term" value="F:RNA binding"/>
    <property type="evidence" value="ECO:0007669"/>
    <property type="project" value="TreeGrafter"/>
</dbReference>
<dbReference type="GO" id="GO:0003677">
    <property type="term" value="F:DNA binding"/>
    <property type="evidence" value="ECO:0007669"/>
    <property type="project" value="TreeGrafter"/>
</dbReference>
<feature type="region of interest" description="Disordered" evidence="4">
    <location>
        <begin position="309"/>
        <end position="409"/>
    </location>
</feature>
<reference evidence="7 8" key="1">
    <citation type="submission" date="2019-02" db="EMBL/GenBank/DDBJ databases">
        <title>Genome sequencing of the rare red list fungi Hericium alpestre (H. flagellum).</title>
        <authorList>
            <person name="Buettner E."/>
            <person name="Kellner H."/>
        </authorList>
    </citation>
    <scope>NUCLEOTIDE SEQUENCE [LARGE SCALE GENOMIC DNA]</scope>
    <source>
        <strain evidence="7 8">DSM 108284</strain>
    </source>
</reference>
<dbReference type="AlphaFoldDB" id="A0A4Y9ZMK7"/>
<comment type="subcellular location">
    <subcellularLocation>
        <location evidence="1">Nucleus</location>
    </subcellularLocation>
</comment>
<feature type="region of interest" description="Disordered" evidence="4">
    <location>
        <begin position="59"/>
        <end position="297"/>
    </location>
</feature>
<dbReference type="STRING" id="135208.A0A4Y9ZMK7"/>
<dbReference type="InterPro" id="IPR007019">
    <property type="entry name" value="SURF6"/>
</dbReference>
<feature type="compositionally biased region" description="Acidic residues" evidence="4">
    <location>
        <begin position="145"/>
        <end position="161"/>
    </location>
</feature>
<keyword evidence="8" id="KW-1185">Reference proteome</keyword>
<dbReference type="EMBL" id="SFCI01001633">
    <property type="protein sequence ID" value="TFY75307.1"/>
    <property type="molecule type" value="Genomic_DNA"/>
</dbReference>
<sequence length="555" mass="62199">MPTPLPTLQASIQAHNETFESLLRLIPARFYLPFHDDGDDQVRRDRSVSDMSIVLTFRQPSKYHKNKKSQQGPKQAIKEATRKARREKLDPANNKTVVDLQDEAQEDAGSASNLKRKGKGKAREPESDEGEEGDLSMDVDVAGELGDDSDEEDEPMQDDEIVPMPEHQGIDALRAKLHAKIDGLRNRGRKSWGGEVGSKDELLEERRIQRAAMRERRRKDTKEKIQREQERKGKKTKEKGKEKAAPAQLLVPDATSSRPAPDPQSSFTNIAFSALADGSSSNTHKKAQRLKTSSNPAQALEQLAARKEKLAAMPQDKRKQIEEREKWEKAEARMEGIKVKDDEARLKKAAKRSEKEKTKSKKTWEERKEQVSHAMAAKQKKRTDNIAMRNERRKDKGKGVKAKNKARPGFEARIGEPVYLLVRPPDESTSSTAALTHLSSVPPRVDRDLPPSATQPYQFGSHHVEFSISAPALRLCPAPHCWSFPDELRGASTSSTGAKRPPSPPSSRFTHPCFAVLTLSSPGECAYADTERFWPVRSSAAITTVYVVPYVVFRL</sequence>
<dbReference type="InterPro" id="IPR029188">
    <property type="entry name" value="Rrp14_N"/>
</dbReference>
<feature type="compositionally biased region" description="Basic and acidic residues" evidence="4">
    <location>
        <begin position="197"/>
        <end position="231"/>
    </location>
</feature>
<dbReference type="Pfam" id="PF15459">
    <property type="entry name" value="RRP14"/>
    <property type="match status" value="1"/>
</dbReference>
<feature type="compositionally biased region" description="Polar residues" evidence="4">
    <location>
        <begin position="254"/>
        <end position="271"/>
    </location>
</feature>
<evidence type="ECO:0008006" key="9">
    <source>
        <dbReference type="Google" id="ProtNLM"/>
    </source>
</evidence>
<feature type="compositionally biased region" description="Acidic residues" evidence="4">
    <location>
        <begin position="126"/>
        <end position="137"/>
    </location>
</feature>
<dbReference type="InterPro" id="IPR029190">
    <property type="entry name" value="Rrp14/SURF6_C"/>
</dbReference>
<feature type="compositionally biased region" description="Basic and acidic residues" evidence="4">
    <location>
        <begin position="309"/>
        <end position="371"/>
    </location>
</feature>
<dbReference type="GO" id="GO:0042274">
    <property type="term" value="P:ribosomal small subunit biogenesis"/>
    <property type="evidence" value="ECO:0007669"/>
    <property type="project" value="TreeGrafter"/>
</dbReference>
<dbReference type="Proteomes" id="UP000298061">
    <property type="component" value="Unassembled WGS sequence"/>
</dbReference>
<name>A0A4Y9ZMK7_9AGAM</name>
<feature type="compositionally biased region" description="Basic and acidic residues" evidence="4">
    <location>
        <begin position="76"/>
        <end position="90"/>
    </location>
</feature>
<evidence type="ECO:0000259" key="6">
    <source>
        <dbReference type="Pfam" id="PF15459"/>
    </source>
</evidence>
<accession>A0A4Y9ZMK7</accession>
<feature type="compositionally biased region" description="Basic and acidic residues" evidence="4">
    <location>
        <begin position="389"/>
        <end position="398"/>
    </location>
</feature>
<dbReference type="PANTHER" id="PTHR14369">
    <property type="entry name" value="SURFEIT LOCUS PROTEIN 6"/>
    <property type="match status" value="1"/>
</dbReference>
<keyword evidence="3" id="KW-0539">Nucleus</keyword>
<evidence type="ECO:0000256" key="1">
    <source>
        <dbReference type="ARBA" id="ARBA00004123"/>
    </source>
</evidence>
<dbReference type="PANTHER" id="PTHR14369:SF0">
    <property type="entry name" value="SURFEIT LOCUS PROTEIN 6"/>
    <property type="match status" value="1"/>
</dbReference>
<dbReference type="OrthoDB" id="444809at2759"/>
<proteinExistence type="inferred from homology"/>
<comment type="similarity">
    <text evidence="2">Belongs to the SURF6 family.</text>
</comment>
<evidence type="ECO:0000313" key="7">
    <source>
        <dbReference type="EMBL" id="TFY75307.1"/>
    </source>
</evidence>
<evidence type="ECO:0000256" key="2">
    <source>
        <dbReference type="ARBA" id="ARBA00005904"/>
    </source>
</evidence>
<dbReference type="GO" id="GO:0005730">
    <property type="term" value="C:nucleolus"/>
    <property type="evidence" value="ECO:0007669"/>
    <property type="project" value="TreeGrafter"/>
</dbReference>
<dbReference type="Pfam" id="PF04935">
    <property type="entry name" value="SURF6"/>
    <property type="match status" value="1"/>
</dbReference>
<dbReference type="GO" id="GO:0042273">
    <property type="term" value="P:ribosomal large subunit biogenesis"/>
    <property type="evidence" value="ECO:0007669"/>
    <property type="project" value="TreeGrafter"/>
</dbReference>
<feature type="domain" description="Ribosomal RNA-processing protein 14 N-terminal" evidence="6">
    <location>
        <begin position="11"/>
        <end position="92"/>
    </location>
</feature>
<gene>
    <name evidence="7" type="ORF">EWM64_g8706</name>
</gene>
<evidence type="ECO:0000256" key="4">
    <source>
        <dbReference type="SAM" id="MobiDB-lite"/>
    </source>
</evidence>
<organism evidence="7 8">
    <name type="scientific">Hericium alpestre</name>
    <dbReference type="NCBI Taxonomy" id="135208"/>
    <lineage>
        <taxon>Eukaryota</taxon>
        <taxon>Fungi</taxon>
        <taxon>Dikarya</taxon>
        <taxon>Basidiomycota</taxon>
        <taxon>Agaricomycotina</taxon>
        <taxon>Agaricomycetes</taxon>
        <taxon>Russulales</taxon>
        <taxon>Hericiaceae</taxon>
        <taxon>Hericium</taxon>
    </lineage>
</organism>